<feature type="domain" description="BPL/LPL catalytic" evidence="12">
    <location>
        <begin position="61"/>
        <end position="236"/>
    </location>
</feature>
<dbReference type="PANTHER" id="PTHR10993:SF7">
    <property type="entry name" value="LIPOYLTRANSFERASE 2, MITOCHONDRIAL-RELATED"/>
    <property type="match status" value="1"/>
</dbReference>
<feature type="compositionally biased region" description="Basic and acidic residues" evidence="11">
    <location>
        <begin position="1"/>
        <end position="10"/>
    </location>
</feature>
<dbReference type="GO" id="GO:0009249">
    <property type="term" value="P:protein lipoylation"/>
    <property type="evidence" value="ECO:0007669"/>
    <property type="project" value="InterPro"/>
</dbReference>
<feature type="region of interest" description="Disordered" evidence="11">
    <location>
        <begin position="1"/>
        <end position="31"/>
    </location>
</feature>
<evidence type="ECO:0000256" key="5">
    <source>
        <dbReference type="ARBA" id="ARBA00024732"/>
    </source>
</evidence>
<evidence type="ECO:0000256" key="8">
    <source>
        <dbReference type="PIRSR" id="PIRSR016262-1"/>
    </source>
</evidence>
<evidence type="ECO:0000256" key="10">
    <source>
        <dbReference type="PIRSR" id="PIRSR016262-3"/>
    </source>
</evidence>
<dbReference type="Proteomes" id="UP000216107">
    <property type="component" value="Unassembled WGS sequence"/>
</dbReference>
<dbReference type="NCBIfam" id="TIGR00214">
    <property type="entry name" value="lipB"/>
    <property type="match status" value="1"/>
</dbReference>
<evidence type="ECO:0000259" key="12">
    <source>
        <dbReference type="PROSITE" id="PS51733"/>
    </source>
</evidence>
<dbReference type="NCBIfam" id="NF010922">
    <property type="entry name" value="PRK14342.1"/>
    <property type="match status" value="1"/>
</dbReference>
<comment type="catalytic activity">
    <reaction evidence="6 7">
        <text>octanoyl-[ACP] + L-lysyl-[protein] = N(6)-octanoyl-L-lysyl-[protein] + holo-[ACP] + H(+)</text>
        <dbReference type="Rhea" id="RHEA:17665"/>
        <dbReference type="Rhea" id="RHEA-COMP:9636"/>
        <dbReference type="Rhea" id="RHEA-COMP:9685"/>
        <dbReference type="Rhea" id="RHEA-COMP:9752"/>
        <dbReference type="Rhea" id="RHEA-COMP:9928"/>
        <dbReference type="ChEBI" id="CHEBI:15378"/>
        <dbReference type="ChEBI" id="CHEBI:29969"/>
        <dbReference type="ChEBI" id="CHEBI:64479"/>
        <dbReference type="ChEBI" id="CHEBI:78463"/>
        <dbReference type="ChEBI" id="CHEBI:78809"/>
        <dbReference type="EC" id="2.3.1.181"/>
    </reaction>
</comment>
<organism evidence="14 15">
    <name type="scientific">Candidatus Dactylopiibacterium carminicum</name>
    <dbReference type="NCBI Taxonomy" id="857335"/>
    <lineage>
        <taxon>Bacteria</taxon>
        <taxon>Pseudomonadati</taxon>
        <taxon>Pseudomonadota</taxon>
        <taxon>Betaproteobacteria</taxon>
        <taxon>Rhodocyclales</taxon>
        <taxon>Rhodocyclaceae</taxon>
        <taxon>Candidatus Dactylopiibacterium</taxon>
    </lineage>
</organism>
<feature type="site" description="Lowers pKa of active site Cys" evidence="6 10">
    <location>
        <position position="164"/>
    </location>
</feature>
<dbReference type="PROSITE" id="PS01313">
    <property type="entry name" value="LIPB"/>
    <property type="match status" value="1"/>
</dbReference>
<dbReference type="GO" id="GO:0033819">
    <property type="term" value="F:lipoyl(octanoyl) transferase activity"/>
    <property type="evidence" value="ECO:0007669"/>
    <property type="project" value="UniProtKB-EC"/>
</dbReference>
<evidence type="ECO:0000256" key="9">
    <source>
        <dbReference type="PIRSR" id="PIRSR016262-2"/>
    </source>
</evidence>
<evidence type="ECO:0000256" key="11">
    <source>
        <dbReference type="SAM" id="MobiDB-lite"/>
    </source>
</evidence>
<evidence type="ECO:0000256" key="2">
    <source>
        <dbReference type="ARBA" id="ARBA00022490"/>
    </source>
</evidence>
<comment type="function">
    <text evidence="5 6 7">Catalyzes the transfer of endogenously produced octanoic acid from octanoyl-acyl-carrier-protein onto the lipoyl domains of lipoate-dependent enzymes. Lipoyl-ACP can also act as a substrate although octanoyl-ACP is likely to be the physiological substrate.</text>
</comment>
<dbReference type="PROSITE" id="PS51733">
    <property type="entry name" value="BPL_LPL_CATALYTIC"/>
    <property type="match status" value="1"/>
</dbReference>
<feature type="binding site" evidence="6 9">
    <location>
        <begin position="180"/>
        <end position="182"/>
    </location>
    <ligand>
        <name>substrate</name>
    </ligand>
</feature>
<evidence type="ECO:0000256" key="3">
    <source>
        <dbReference type="ARBA" id="ARBA00022679"/>
    </source>
</evidence>
<proteinExistence type="inferred from homology"/>
<dbReference type="HAMAP" id="MF_00013">
    <property type="entry name" value="LipB"/>
    <property type="match status" value="1"/>
</dbReference>
<evidence type="ECO:0000313" key="13">
    <source>
        <dbReference type="EMBL" id="KAF7600068.1"/>
    </source>
</evidence>
<dbReference type="OrthoDB" id="9787061at2"/>
<keyword evidence="16" id="KW-1185">Reference proteome</keyword>
<feature type="binding site" evidence="6 9">
    <location>
        <begin position="167"/>
        <end position="169"/>
    </location>
    <ligand>
        <name>substrate</name>
    </ligand>
</feature>
<dbReference type="Gene3D" id="3.30.930.10">
    <property type="entry name" value="Bira Bifunctional Protein, Domain 2"/>
    <property type="match status" value="1"/>
</dbReference>
<reference evidence="13 16" key="1">
    <citation type="submission" date="2016-08" db="EMBL/GenBank/DDBJ databases">
        <title>Candidatus Dactylopiibacterium carminicum genome sequence.</title>
        <authorList>
            <person name="Ramirez-Puebla S.T."/>
            <person name="Ormeno-Orrillo E."/>
            <person name="Vera-Ponce De Leon A."/>
            <person name="Luis L."/>
            <person name="Sanchez-Flores A."/>
            <person name="Monica R."/>
            <person name="Martinez-Romero E."/>
        </authorList>
    </citation>
    <scope>NUCLEOTIDE SEQUENCE [LARGE SCALE GENOMIC DNA]</scope>
    <source>
        <strain evidence="13">END1</strain>
    </source>
</reference>
<keyword evidence="2 6" id="KW-0963">Cytoplasm</keyword>
<evidence type="ECO:0000256" key="4">
    <source>
        <dbReference type="ARBA" id="ARBA00023315"/>
    </source>
</evidence>
<dbReference type="EC" id="2.3.1.181" evidence="6 7"/>
<evidence type="ECO:0000313" key="15">
    <source>
        <dbReference type="Proteomes" id="UP000216107"/>
    </source>
</evidence>
<comment type="subcellular location">
    <subcellularLocation>
        <location evidence="6">Cytoplasm</location>
    </subcellularLocation>
</comment>
<dbReference type="InterPro" id="IPR004143">
    <property type="entry name" value="BPL_LPL_catalytic"/>
</dbReference>
<dbReference type="AlphaFoldDB" id="A0A272EWQ2"/>
<reference evidence="14 15" key="2">
    <citation type="submission" date="2017-07" db="EMBL/GenBank/DDBJ databases">
        <title>Candidatus Dactylopiibacterium carminicum, a nitrogen-fixing symbiont of the cochineal insect Dactylopius coccus and Dactylopius opuntiae (Hemiptera: Coccoidea: Dactylopiidae).</title>
        <authorList>
            <person name="Vera A."/>
        </authorList>
    </citation>
    <scope>NUCLEOTIDE SEQUENCE [LARGE SCALE GENOMIC DNA]</scope>
    <source>
        <strain evidence="14 15">NFDCM</strain>
    </source>
</reference>
<dbReference type="Proteomes" id="UP000623509">
    <property type="component" value="Unassembled WGS sequence"/>
</dbReference>
<comment type="similarity">
    <text evidence="6 7">Belongs to the LipB family.</text>
</comment>
<dbReference type="PANTHER" id="PTHR10993">
    <property type="entry name" value="OCTANOYLTRANSFERASE"/>
    <property type="match status" value="1"/>
</dbReference>
<dbReference type="FunFam" id="3.30.930.10:FF:000020">
    <property type="entry name" value="Octanoyltransferase"/>
    <property type="match status" value="1"/>
</dbReference>
<keyword evidence="4 6" id="KW-0012">Acyltransferase</keyword>
<dbReference type="EMBL" id="MDUX01000010">
    <property type="protein sequence ID" value="KAF7600068.1"/>
    <property type="molecule type" value="Genomic_DNA"/>
</dbReference>
<protein>
    <recommendedName>
        <fullName evidence="6 7">Octanoyltransferase</fullName>
        <ecNumber evidence="6 7">2.3.1.181</ecNumber>
    </recommendedName>
    <alternativeName>
        <fullName evidence="6">Lipoate-protein ligase B</fullName>
    </alternativeName>
    <alternativeName>
        <fullName evidence="6">Lipoyl/octanoyl transferase</fullName>
    </alternativeName>
    <alternativeName>
        <fullName evidence="6">Octanoyl-[acyl-carrier-protein]-protein N-octanoyltransferase</fullName>
    </alternativeName>
</protein>
<dbReference type="SUPFAM" id="SSF55681">
    <property type="entry name" value="Class II aaRS and biotin synthetases"/>
    <property type="match status" value="1"/>
</dbReference>
<dbReference type="InterPro" id="IPR000544">
    <property type="entry name" value="Octanoyltransferase"/>
</dbReference>
<sequence length="241" mass="26113">MSGVESRESGVEDISTQQGCVPDSADAPLRTPRTPIQRMLGLVDYAETFEAQKRFTAHRTADTPDELWLLQHPPVYTLGLAGKPEHLLIPSEVPLVKIDRGGQITYHGPGQAVIYLLVDLHRRNLKVREMVTLMEQAMLDVLASHGVQAERHDGAPGVYVQDAKIGALGLKISRGCSYHGLSLNVDLDLSPFTRINPCGYEGLRSTSLKEQGVPVGTDAVLAQLAFRLSELLESSPPGASG</sequence>
<dbReference type="Pfam" id="PF21948">
    <property type="entry name" value="LplA-B_cat"/>
    <property type="match status" value="1"/>
</dbReference>
<evidence type="ECO:0000313" key="16">
    <source>
        <dbReference type="Proteomes" id="UP000623509"/>
    </source>
</evidence>
<comment type="caution">
    <text evidence="14">The sequence shown here is derived from an EMBL/GenBank/DDBJ whole genome shotgun (WGS) entry which is preliminary data.</text>
</comment>
<evidence type="ECO:0000313" key="14">
    <source>
        <dbReference type="EMBL" id="PAS94542.1"/>
    </source>
</evidence>
<dbReference type="UniPathway" id="UPA00538">
    <property type="reaction ID" value="UER00592"/>
</dbReference>
<comment type="miscellaneous">
    <text evidence="6">In the reaction, the free carboxyl group of octanoic acid is attached via an amide linkage to the epsilon-amino group of a specific lysine residue of lipoyl domains of lipoate-dependent enzymes.</text>
</comment>
<feature type="binding site" evidence="6 9">
    <location>
        <begin position="100"/>
        <end position="107"/>
    </location>
    <ligand>
        <name>substrate</name>
    </ligand>
</feature>
<comment type="pathway">
    <text evidence="1 6 7">Protein modification; protein lipoylation via endogenous pathway; protein N(6)-(lipoyl)lysine from octanoyl-[acyl-carrier-protein]: step 1/2.</text>
</comment>
<dbReference type="InterPro" id="IPR045864">
    <property type="entry name" value="aa-tRNA-synth_II/BPL/LPL"/>
</dbReference>
<accession>A0A272EWQ2</accession>
<evidence type="ECO:0000256" key="1">
    <source>
        <dbReference type="ARBA" id="ARBA00004821"/>
    </source>
</evidence>
<dbReference type="InterPro" id="IPR020605">
    <property type="entry name" value="Octanoyltransferase_CS"/>
</dbReference>
<evidence type="ECO:0000256" key="6">
    <source>
        <dbReference type="HAMAP-Rule" id="MF_00013"/>
    </source>
</evidence>
<feature type="active site" description="Acyl-thioester intermediate" evidence="6 8">
    <location>
        <position position="198"/>
    </location>
</feature>
<keyword evidence="3 6" id="KW-0808">Transferase</keyword>
<dbReference type="EMBL" id="NMRN01000006">
    <property type="protein sequence ID" value="PAS94542.1"/>
    <property type="molecule type" value="Genomic_DNA"/>
</dbReference>
<gene>
    <name evidence="6" type="primary">lipB</name>
    <name evidence="13" type="ORF">BGI27_04840</name>
    <name evidence="14" type="ORF">CGU29_03155</name>
</gene>
<dbReference type="CDD" id="cd16444">
    <property type="entry name" value="LipB"/>
    <property type="match status" value="1"/>
</dbReference>
<dbReference type="PIRSF" id="PIRSF016262">
    <property type="entry name" value="LPLase"/>
    <property type="match status" value="1"/>
</dbReference>
<name>A0A272EWQ2_9RHOO</name>
<evidence type="ECO:0000256" key="7">
    <source>
        <dbReference type="PIRNR" id="PIRNR016262"/>
    </source>
</evidence>
<dbReference type="GO" id="GO:0005737">
    <property type="term" value="C:cytoplasm"/>
    <property type="evidence" value="ECO:0007669"/>
    <property type="project" value="UniProtKB-SubCell"/>
</dbReference>